<sequence length="299" mass="32632">MVCACLSVFVPPISTCRAQSVNAMDNKKVLSSMLNKEQIKACADRLYEAEVNRKQIPALTLEHPEMDMADAYAVQKAWVDRKIEEGRKVIGYKIGLTSRAMQMSSNIDQPDYGVLLDDMLFEDGATIKASDFLDPRIEVELAFILKKPLFGENVTIFDVIDATDYVIPSLELIAARCLRTDPETGYTRKVFDTISDNAANAGIVMGGRPIKPMDIDLRWAGCMLYLNGQIEETGLAGGVLGNPLKGITWVCKRFAPHGIGLEPGQIILSGSFTRPVPVKAGDTVHADFGSLGGVTLNFA</sequence>
<dbReference type="InterPro" id="IPR012690">
    <property type="entry name" value="HpcG"/>
</dbReference>
<keyword evidence="1" id="KW-0456">Lyase</keyword>
<proteinExistence type="predicted"/>
<dbReference type="InterPro" id="IPR011234">
    <property type="entry name" value="Fumarylacetoacetase-like_C"/>
</dbReference>
<feature type="domain" description="Fumarylacetoacetase-like C-terminal" evidence="2">
    <location>
        <begin position="107"/>
        <end position="293"/>
    </location>
</feature>
<reference evidence="3 4" key="1">
    <citation type="submission" date="2017-05" db="EMBL/GenBank/DDBJ databases">
        <authorList>
            <person name="Varghese N."/>
            <person name="Submissions S."/>
        </authorList>
    </citation>
    <scope>NUCLEOTIDE SEQUENCE [LARGE SCALE GENOMIC DNA]</scope>
    <source>
        <strain evidence="3 4">CGMCC 1.7287</strain>
    </source>
</reference>
<accession>A0ABY1S2L7</accession>
<dbReference type="Proteomes" id="UP001159257">
    <property type="component" value="Unassembled WGS sequence"/>
</dbReference>
<comment type="caution">
    <text evidence="3">The sequence shown here is derived from an EMBL/GenBank/DDBJ whole genome shotgun (WGS) entry which is preliminary data.</text>
</comment>
<dbReference type="Gene3D" id="3.90.850.10">
    <property type="entry name" value="Fumarylacetoacetase-like, C-terminal domain"/>
    <property type="match status" value="1"/>
</dbReference>
<name>A0ABY1S2L7_9GAMM</name>
<dbReference type="PANTHER" id="PTHR30143">
    <property type="entry name" value="ACID HYDRATASE"/>
    <property type="match status" value="1"/>
</dbReference>
<keyword evidence="4" id="KW-1185">Reference proteome</keyword>
<evidence type="ECO:0000313" key="4">
    <source>
        <dbReference type="Proteomes" id="UP001159257"/>
    </source>
</evidence>
<organism evidence="3 4">
    <name type="scientific">Marinobacterium sediminicola</name>
    <dbReference type="NCBI Taxonomy" id="518898"/>
    <lineage>
        <taxon>Bacteria</taxon>
        <taxon>Pseudomonadati</taxon>
        <taxon>Pseudomonadota</taxon>
        <taxon>Gammaproteobacteria</taxon>
        <taxon>Oceanospirillales</taxon>
        <taxon>Oceanospirillaceae</taxon>
        <taxon>Marinobacterium</taxon>
    </lineage>
</organism>
<dbReference type="SUPFAM" id="SSF56529">
    <property type="entry name" value="FAH"/>
    <property type="match status" value="1"/>
</dbReference>
<dbReference type="Pfam" id="PF01557">
    <property type="entry name" value="FAA_hydrolase"/>
    <property type="match status" value="1"/>
</dbReference>
<dbReference type="InterPro" id="IPR050772">
    <property type="entry name" value="Hydratase-Decarb/MhpD_sf"/>
</dbReference>
<evidence type="ECO:0000313" key="3">
    <source>
        <dbReference type="EMBL" id="SMR76805.1"/>
    </source>
</evidence>
<gene>
    <name evidence="3" type="ORF">SAMN04487964_112109</name>
</gene>
<dbReference type="NCBIfam" id="TIGR02312">
    <property type="entry name" value="HpaH"/>
    <property type="match status" value="1"/>
</dbReference>
<evidence type="ECO:0000259" key="2">
    <source>
        <dbReference type="Pfam" id="PF01557"/>
    </source>
</evidence>
<protein>
    <submittedName>
        <fullName evidence="3">2-oxo-hept-3-ene-1,7-dioate hydratase</fullName>
    </submittedName>
</protein>
<dbReference type="PANTHER" id="PTHR30143:SF0">
    <property type="entry name" value="2-KETO-4-PENTENOATE HYDRATASE"/>
    <property type="match status" value="1"/>
</dbReference>
<dbReference type="InterPro" id="IPR036663">
    <property type="entry name" value="Fumarylacetoacetase_C_sf"/>
</dbReference>
<dbReference type="EMBL" id="FXWV01000012">
    <property type="protein sequence ID" value="SMR76805.1"/>
    <property type="molecule type" value="Genomic_DNA"/>
</dbReference>
<evidence type="ECO:0000256" key="1">
    <source>
        <dbReference type="ARBA" id="ARBA00023239"/>
    </source>
</evidence>